<dbReference type="VEuPathDB" id="FungiDB:RhiirA1_429742"/>
<reference evidence="1 2" key="1">
    <citation type="submission" date="2017-10" db="EMBL/GenBank/DDBJ databases">
        <title>Extensive intraspecific genome diversity in a model arbuscular mycorrhizal fungus.</title>
        <authorList>
            <person name="Chen E.C.H."/>
            <person name="Morin E."/>
            <person name="Baudet D."/>
            <person name="Noel J."/>
            <person name="Ndikumana S."/>
            <person name="Charron P."/>
            <person name="St-Onge C."/>
            <person name="Giorgi J."/>
            <person name="Grigoriev I.V."/>
            <person name="Roux C."/>
            <person name="Martin F.M."/>
            <person name="Corradi N."/>
        </authorList>
    </citation>
    <scope>NUCLEOTIDE SEQUENCE [LARGE SCALE GENOMIC DNA]</scope>
    <source>
        <strain evidence="1 2">A1</strain>
    </source>
</reference>
<dbReference type="VEuPathDB" id="FungiDB:RhiirFUN_005000"/>
<dbReference type="Proteomes" id="UP000232688">
    <property type="component" value="Unassembled WGS sequence"/>
</dbReference>
<accession>A0A2I1FAV9</accession>
<reference evidence="1 2" key="2">
    <citation type="submission" date="2017-10" db="EMBL/GenBank/DDBJ databases">
        <title>Genome analyses suggest a sexual origin of heterokaryosis in a supposedly ancient asexual fungus.</title>
        <authorList>
            <person name="Corradi N."/>
            <person name="Sedzielewska K."/>
            <person name="Noel J."/>
            <person name="Charron P."/>
            <person name="Farinelli L."/>
            <person name="Marton T."/>
            <person name="Kruger M."/>
            <person name="Pelin A."/>
            <person name="Brachmann A."/>
            <person name="Corradi N."/>
        </authorList>
    </citation>
    <scope>NUCLEOTIDE SEQUENCE [LARGE SCALE GENOMIC DNA]</scope>
    <source>
        <strain evidence="1 2">A1</strain>
    </source>
</reference>
<dbReference type="Gene3D" id="1.25.40.10">
    <property type="entry name" value="Tetratricopeptide repeat domain"/>
    <property type="match status" value="1"/>
</dbReference>
<evidence type="ECO:0000313" key="2">
    <source>
        <dbReference type="Proteomes" id="UP000232688"/>
    </source>
</evidence>
<dbReference type="OrthoDB" id="2384430at2759"/>
<organism evidence="1 2">
    <name type="scientific">Rhizophagus irregularis</name>
    <dbReference type="NCBI Taxonomy" id="588596"/>
    <lineage>
        <taxon>Eukaryota</taxon>
        <taxon>Fungi</taxon>
        <taxon>Fungi incertae sedis</taxon>
        <taxon>Mucoromycota</taxon>
        <taxon>Glomeromycotina</taxon>
        <taxon>Glomeromycetes</taxon>
        <taxon>Glomerales</taxon>
        <taxon>Glomeraceae</taxon>
        <taxon>Rhizophagus</taxon>
    </lineage>
</organism>
<gene>
    <name evidence="1" type="ORF">RhiirA1_429742</name>
</gene>
<name>A0A2I1FAV9_9GLOM</name>
<dbReference type="EMBL" id="LLXH01002890">
    <property type="protein sequence ID" value="PKC54934.1"/>
    <property type="molecule type" value="Genomic_DNA"/>
</dbReference>
<sequence length="50" mass="5682">MFIIGKAYWNGGNGVVKDRNQGAEYLKRAALNNHPKAKEMCIENNINYNI</sequence>
<dbReference type="VEuPathDB" id="FungiDB:FUN_005331"/>
<comment type="caution">
    <text evidence="1">The sequence shown here is derived from an EMBL/GenBank/DDBJ whole genome shotgun (WGS) entry which is preliminary data.</text>
</comment>
<dbReference type="AlphaFoldDB" id="A0A2I1FAV9"/>
<protein>
    <submittedName>
        <fullName evidence="1">Uncharacterized protein</fullName>
    </submittedName>
</protein>
<dbReference type="InterPro" id="IPR011990">
    <property type="entry name" value="TPR-like_helical_dom_sf"/>
</dbReference>
<evidence type="ECO:0000313" key="1">
    <source>
        <dbReference type="EMBL" id="PKC54934.1"/>
    </source>
</evidence>
<proteinExistence type="predicted"/>